<reference evidence="2" key="1">
    <citation type="submission" date="2019-02" db="EMBL/GenBank/DDBJ databases">
        <authorList>
            <person name="Gruber-Vodicka R. H."/>
            <person name="Seah K. B. B."/>
        </authorList>
    </citation>
    <scope>NUCLEOTIDE SEQUENCE</scope>
    <source>
        <strain evidence="2">BECK_S127</strain>
    </source>
</reference>
<evidence type="ECO:0000313" key="2">
    <source>
        <dbReference type="EMBL" id="VFK81466.1"/>
    </source>
</evidence>
<protein>
    <submittedName>
        <fullName evidence="2">Uncharacterized protein</fullName>
    </submittedName>
</protein>
<evidence type="ECO:0000256" key="1">
    <source>
        <dbReference type="SAM" id="MobiDB-lite"/>
    </source>
</evidence>
<dbReference type="AlphaFoldDB" id="A0A451BT96"/>
<proteinExistence type="predicted"/>
<organism evidence="2">
    <name type="scientific">Candidatus Kentrum sp. SD</name>
    <dbReference type="NCBI Taxonomy" id="2126332"/>
    <lineage>
        <taxon>Bacteria</taxon>
        <taxon>Pseudomonadati</taxon>
        <taxon>Pseudomonadota</taxon>
        <taxon>Gammaproteobacteria</taxon>
        <taxon>Candidatus Kentrum</taxon>
    </lineage>
</organism>
<dbReference type="EMBL" id="CAADHB010000412">
    <property type="protein sequence ID" value="VFK81466.1"/>
    <property type="molecule type" value="Genomic_DNA"/>
</dbReference>
<feature type="region of interest" description="Disordered" evidence="1">
    <location>
        <begin position="1"/>
        <end position="45"/>
    </location>
</feature>
<name>A0A451BT96_9GAMM</name>
<accession>A0A451BT96</accession>
<sequence>MGGALDDGPAPDVDFEAGGMFEGVGGEGRQTEEDGQPEGGCRETC</sequence>
<gene>
    <name evidence="2" type="ORF">BECKSD772D_GA0070982_14121</name>
</gene>